<comment type="caution">
    <text evidence="1">The sequence shown here is derived from an EMBL/GenBank/DDBJ whole genome shotgun (WGS) entry which is preliminary data.</text>
</comment>
<name>W4RM42_9BACI</name>
<dbReference type="Proteomes" id="UP000018949">
    <property type="component" value="Unassembled WGS sequence"/>
</dbReference>
<reference evidence="1 2" key="1">
    <citation type="submission" date="2013-12" db="EMBL/GenBank/DDBJ databases">
        <title>NBRP : Genome information of microbial organism related human and environment.</title>
        <authorList>
            <person name="Hattori M."/>
            <person name="Oshima K."/>
            <person name="Inaba H."/>
            <person name="Suda W."/>
            <person name="Sakamoto M."/>
            <person name="Iino T."/>
            <person name="Kitahara M."/>
            <person name="Oshida Y."/>
            <person name="Iida T."/>
            <person name="Kudo T."/>
            <person name="Itoh T."/>
            <person name="Ahmed I."/>
            <person name="Ohkuma M."/>
        </authorList>
    </citation>
    <scope>NUCLEOTIDE SEQUENCE [LARGE SCALE GENOMIC DNA]</scope>
    <source>
        <strain evidence="1 2">JCM 21738</strain>
    </source>
</reference>
<organism evidence="1 2">
    <name type="scientific">Mesobacillus boroniphilus JCM 21738</name>
    <dbReference type="NCBI Taxonomy" id="1294265"/>
    <lineage>
        <taxon>Bacteria</taxon>
        <taxon>Bacillati</taxon>
        <taxon>Bacillota</taxon>
        <taxon>Bacilli</taxon>
        <taxon>Bacillales</taxon>
        <taxon>Bacillaceae</taxon>
        <taxon>Mesobacillus</taxon>
    </lineage>
</organism>
<evidence type="ECO:0000313" key="2">
    <source>
        <dbReference type="Proteomes" id="UP000018949"/>
    </source>
</evidence>
<protein>
    <submittedName>
        <fullName evidence="1">Uncharacterized protein</fullName>
    </submittedName>
</protein>
<dbReference type="AlphaFoldDB" id="W4RM42"/>
<accession>W4RM42</accession>
<evidence type="ECO:0000313" key="1">
    <source>
        <dbReference type="EMBL" id="GAE44923.1"/>
    </source>
</evidence>
<gene>
    <name evidence="1" type="ORF">JCM21738_1678</name>
</gene>
<dbReference type="EMBL" id="BAUW01000014">
    <property type="protein sequence ID" value="GAE44923.1"/>
    <property type="molecule type" value="Genomic_DNA"/>
</dbReference>
<sequence>MWTWIWLLLLPIIILLLIEEGSQFIWRRYLKNPQERNDTFLIRTFNSIKKIQQKYRKDSSH</sequence>
<proteinExistence type="predicted"/>
<keyword evidence="2" id="KW-1185">Reference proteome</keyword>